<evidence type="ECO:0000256" key="2">
    <source>
        <dbReference type="ARBA" id="ARBA00001946"/>
    </source>
</evidence>
<dbReference type="Gene3D" id="3.30.310.50">
    <property type="entry name" value="Alpha-D-phosphohexomutase, C-terminal domain"/>
    <property type="match status" value="1"/>
</dbReference>
<evidence type="ECO:0000256" key="12">
    <source>
        <dbReference type="ARBA" id="ARBA00041398"/>
    </source>
</evidence>
<dbReference type="PROSITE" id="PS00710">
    <property type="entry name" value="PGM_PMM"/>
    <property type="match status" value="1"/>
</dbReference>
<dbReference type="InterPro" id="IPR005846">
    <property type="entry name" value="A-D-PHexomutase_a/b/a-III"/>
</dbReference>
<dbReference type="PANTHER" id="PTHR45745">
    <property type="entry name" value="PHOSPHOMANNOMUTASE 45A"/>
    <property type="match status" value="1"/>
</dbReference>
<dbReference type="InterPro" id="IPR036900">
    <property type="entry name" value="A-D-PHexomutase_C_sf"/>
</dbReference>
<keyword evidence="8 14" id="KW-0479">Metal-binding</keyword>
<dbReference type="GO" id="GO:0005975">
    <property type="term" value="P:carbohydrate metabolic process"/>
    <property type="evidence" value="ECO:0007669"/>
    <property type="project" value="InterPro"/>
</dbReference>
<dbReference type="Pfam" id="PF02878">
    <property type="entry name" value="PGM_PMM_I"/>
    <property type="match status" value="1"/>
</dbReference>
<dbReference type="GO" id="GO:0000287">
    <property type="term" value="F:magnesium ion binding"/>
    <property type="evidence" value="ECO:0007669"/>
    <property type="project" value="InterPro"/>
</dbReference>
<keyword evidence="9 14" id="KW-0460">Magnesium</keyword>
<evidence type="ECO:0000256" key="6">
    <source>
        <dbReference type="ARBA" id="ARBA00012728"/>
    </source>
</evidence>
<dbReference type="InterPro" id="IPR005843">
    <property type="entry name" value="A-D-PHexomutase_C"/>
</dbReference>
<gene>
    <name evidence="19" type="ORF">OCV57_01090</name>
</gene>
<dbReference type="SUPFAM" id="SSF55957">
    <property type="entry name" value="Phosphoglucomutase, C-terminal domain"/>
    <property type="match status" value="1"/>
</dbReference>
<keyword evidence="20" id="KW-1185">Reference proteome</keyword>
<dbReference type="InterPro" id="IPR005845">
    <property type="entry name" value="A-D-PHexomutase_a/b/a-II"/>
</dbReference>
<feature type="domain" description="Alpha-D-phosphohexomutase C-terminal" evidence="15">
    <location>
        <begin position="510"/>
        <end position="548"/>
    </location>
</feature>
<dbReference type="Gene3D" id="3.40.120.10">
    <property type="entry name" value="Alpha-D-Glucose-1,6-Bisphosphate, subunit A, domain 3"/>
    <property type="match status" value="3"/>
</dbReference>
<evidence type="ECO:0000259" key="18">
    <source>
        <dbReference type="Pfam" id="PF02880"/>
    </source>
</evidence>
<accession>A0AAE3LGJ0</accession>
<evidence type="ECO:0000256" key="5">
    <source>
        <dbReference type="ARBA" id="ARBA00010231"/>
    </source>
</evidence>
<dbReference type="InterPro" id="IPR005841">
    <property type="entry name" value="Alpha-D-phosphohexomutase_SF"/>
</dbReference>
<name>A0AAE3LGJ0_9FIRM</name>
<dbReference type="RefSeq" id="WP_022287403.1">
    <property type="nucleotide sequence ID" value="NZ_JAOQJZ010000001.1"/>
</dbReference>
<dbReference type="Pfam" id="PF02879">
    <property type="entry name" value="PGM_PMM_II"/>
    <property type="match status" value="1"/>
</dbReference>
<comment type="caution">
    <text evidence="19">The sequence shown here is derived from an EMBL/GenBank/DDBJ whole genome shotgun (WGS) entry which is preliminary data.</text>
</comment>
<dbReference type="EMBL" id="JAOQJZ010000001">
    <property type="protein sequence ID" value="MCU6704518.1"/>
    <property type="molecule type" value="Genomic_DNA"/>
</dbReference>
<dbReference type="PANTHER" id="PTHR45745:SF1">
    <property type="entry name" value="PHOSPHOGLUCOMUTASE 2B-RELATED"/>
    <property type="match status" value="1"/>
</dbReference>
<comment type="cofactor">
    <cofactor evidence="2">
        <name>Mg(2+)</name>
        <dbReference type="ChEBI" id="CHEBI:18420"/>
    </cofactor>
</comment>
<comment type="catalytic activity">
    <reaction evidence="1">
        <text>alpha-D-glucose 1-phosphate = alpha-D-glucose 6-phosphate</text>
        <dbReference type="Rhea" id="RHEA:23536"/>
        <dbReference type="ChEBI" id="CHEBI:58225"/>
        <dbReference type="ChEBI" id="CHEBI:58601"/>
        <dbReference type="EC" id="5.4.2.2"/>
    </reaction>
</comment>
<evidence type="ECO:0000259" key="15">
    <source>
        <dbReference type="Pfam" id="PF00408"/>
    </source>
</evidence>
<evidence type="ECO:0000256" key="4">
    <source>
        <dbReference type="ARBA" id="ARBA00005189"/>
    </source>
</evidence>
<feature type="domain" description="Alpha-D-phosphohexomutase alpha/beta/alpha" evidence="17">
    <location>
        <begin position="206"/>
        <end position="315"/>
    </location>
</feature>
<evidence type="ECO:0000256" key="14">
    <source>
        <dbReference type="RuleBase" id="RU004326"/>
    </source>
</evidence>
<dbReference type="SUPFAM" id="SSF53738">
    <property type="entry name" value="Phosphoglucomutase, first 3 domains"/>
    <property type="match status" value="3"/>
</dbReference>
<evidence type="ECO:0000259" key="16">
    <source>
        <dbReference type="Pfam" id="PF02878"/>
    </source>
</evidence>
<dbReference type="Pfam" id="PF00408">
    <property type="entry name" value="PGM_PMM_IV"/>
    <property type="match status" value="1"/>
</dbReference>
<dbReference type="InterPro" id="IPR016055">
    <property type="entry name" value="A-D-PHexomutase_a/b/a-I/II/III"/>
</dbReference>
<dbReference type="InterPro" id="IPR016066">
    <property type="entry name" value="A-D-PHexomutase_CS"/>
</dbReference>
<evidence type="ECO:0000256" key="10">
    <source>
        <dbReference type="ARBA" id="ARBA00023235"/>
    </source>
</evidence>
<comment type="pathway">
    <text evidence="4">Lipid metabolism.</text>
</comment>
<proteinExistence type="inferred from homology"/>
<dbReference type="GO" id="GO:0006166">
    <property type="term" value="P:purine ribonucleoside salvage"/>
    <property type="evidence" value="ECO:0007669"/>
    <property type="project" value="TreeGrafter"/>
</dbReference>
<dbReference type="GO" id="GO:0004614">
    <property type="term" value="F:phosphoglucomutase activity"/>
    <property type="evidence" value="ECO:0007669"/>
    <property type="project" value="UniProtKB-EC"/>
</dbReference>
<dbReference type="AlphaFoldDB" id="A0AAE3LGJ0"/>
<dbReference type="GO" id="GO:0008973">
    <property type="term" value="F:phosphopentomutase activity"/>
    <property type="evidence" value="ECO:0007669"/>
    <property type="project" value="TreeGrafter"/>
</dbReference>
<evidence type="ECO:0000256" key="8">
    <source>
        <dbReference type="ARBA" id="ARBA00022723"/>
    </source>
</evidence>
<evidence type="ECO:0000259" key="17">
    <source>
        <dbReference type="Pfam" id="PF02879"/>
    </source>
</evidence>
<feature type="domain" description="Alpha-D-phosphohexomutase alpha/beta/alpha" evidence="18">
    <location>
        <begin position="322"/>
        <end position="449"/>
    </location>
</feature>
<dbReference type="InterPro" id="IPR005844">
    <property type="entry name" value="A-D-PHexomutase_a/b/a-I"/>
</dbReference>
<comment type="pathway">
    <text evidence="3">Glycolipid metabolism; diglucosyl-diacylglycerol biosynthesis.</text>
</comment>
<protein>
    <recommendedName>
        <fullName evidence="11">Phosphoglucomutase</fullName>
        <ecNumber evidence="6">5.4.2.2</ecNumber>
    </recommendedName>
    <alternativeName>
        <fullName evidence="13">Alpha-phosphoglucomutase</fullName>
    </alternativeName>
    <alternativeName>
        <fullName evidence="12">Glucose phosphomutase</fullName>
    </alternativeName>
</protein>
<keyword evidence="7" id="KW-0597">Phosphoprotein</keyword>
<evidence type="ECO:0000256" key="3">
    <source>
        <dbReference type="ARBA" id="ARBA00005164"/>
    </source>
</evidence>
<evidence type="ECO:0000256" key="9">
    <source>
        <dbReference type="ARBA" id="ARBA00022842"/>
    </source>
</evidence>
<evidence type="ECO:0000256" key="13">
    <source>
        <dbReference type="ARBA" id="ARBA00041467"/>
    </source>
</evidence>
<evidence type="ECO:0000256" key="7">
    <source>
        <dbReference type="ARBA" id="ARBA00022553"/>
    </source>
</evidence>
<dbReference type="PRINTS" id="PR00509">
    <property type="entry name" value="PGMPMM"/>
</dbReference>
<dbReference type="Proteomes" id="UP001208131">
    <property type="component" value="Unassembled WGS sequence"/>
</dbReference>
<keyword evidence="10" id="KW-0413">Isomerase</keyword>
<comment type="similarity">
    <text evidence="5 14">Belongs to the phosphohexose mutase family.</text>
</comment>
<evidence type="ECO:0000256" key="1">
    <source>
        <dbReference type="ARBA" id="ARBA00000443"/>
    </source>
</evidence>
<dbReference type="CDD" id="cd05799">
    <property type="entry name" value="PGM2"/>
    <property type="match status" value="1"/>
</dbReference>
<evidence type="ECO:0000256" key="11">
    <source>
        <dbReference type="ARBA" id="ARBA00039995"/>
    </source>
</evidence>
<evidence type="ECO:0000313" key="19">
    <source>
        <dbReference type="EMBL" id="MCU6704518.1"/>
    </source>
</evidence>
<sequence length="572" mass="62839">MTEMELYKLWCEKAVDDPDLQTELKSIEGDEAAIQDRFYRDLEFGTGGLRGVIGAGAYRLNVYTIRRATQGLADYVNGAFENGSVAIAYDSRIKSDKFAKEAAAVLAANGIKVYIYSELMPTPMLSWAVRELKCQAGIVITASHNPAKYNGYKVYGEDGCQITLDVANTVIGKINAVEMFGGAKVMDFEDGIKSGKIEYIKQEVIDKYLDKVAQQGVHTDLVADSGLKVVYTPLNGTGNKPVRAILKKIGIKEVTVVPEQENPDGNFPTCPFPNPEIKEALAKGLELCKTVKPDLLLATDPDCDRVGIAVPDPEGNYVLFSGNEVGAMLLKYICQERTALGTMPKNPVAVKTIVTTDICKKIAAEYNVELREVLTGFKFIGEQIGFLEKEGQDDRYIFGFEESYGYLAGSYVRDKDAVVGSMLICEMAAFYRTKGISLLQAREDMYKKYGNYLHSQKSFQCEGASGMERMKEIMTDLRANPPKAIGGLKVVDIADYLASEETNLETGAKTVLTLPKSDVIAFKLEQGASVIIRPSGTEPKIKAYYTTIGDTRADAEAQEEKLIEDFKGILGF</sequence>
<feature type="domain" description="Alpha-D-phosphohexomutase alpha/beta/alpha" evidence="16">
    <location>
        <begin position="43"/>
        <end position="176"/>
    </location>
</feature>
<organism evidence="19 20">
    <name type="scientific">Hominimerdicola aceti</name>
    <dbReference type="NCBI Taxonomy" id="2981726"/>
    <lineage>
        <taxon>Bacteria</taxon>
        <taxon>Bacillati</taxon>
        <taxon>Bacillota</taxon>
        <taxon>Clostridia</taxon>
        <taxon>Eubacteriales</taxon>
        <taxon>Oscillospiraceae</taxon>
        <taxon>Hominimerdicola</taxon>
    </lineage>
</organism>
<dbReference type="Pfam" id="PF02880">
    <property type="entry name" value="PGM_PMM_III"/>
    <property type="match status" value="1"/>
</dbReference>
<dbReference type="EC" id="5.4.2.2" evidence="6"/>
<reference evidence="19 20" key="1">
    <citation type="journal article" date="2021" name="ISME Commun">
        <title>Automated analysis of genomic sequences facilitates high-throughput and comprehensive description of bacteria.</title>
        <authorList>
            <person name="Hitch T.C.A."/>
        </authorList>
    </citation>
    <scope>NUCLEOTIDE SEQUENCE [LARGE SCALE GENOMIC DNA]</scope>
    <source>
        <strain evidence="19 20">Sanger_31</strain>
    </source>
</reference>
<evidence type="ECO:0000313" key="20">
    <source>
        <dbReference type="Proteomes" id="UP001208131"/>
    </source>
</evidence>